<organism evidence="11 12">
    <name type="scientific">Paraglaciecola chathamensis S18K6</name>
    <dbReference type="NCBI Taxonomy" id="1127672"/>
    <lineage>
        <taxon>Bacteria</taxon>
        <taxon>Pseudomonadati</taxon>
        <taxon>Pseudomonadota</taxon>
        <taxon>Gammaproteobacteria</taxon>
        <taxon>Alteromonadales</taxon>
        <taxon>Alteromonadaceae</taxon>
        <taxon>Paraglaciecola</taxon>
    </lineage>
</organism>
<dbReference type="GO" id="GO:0009055">
    <property type="term" value="F:electron transfer activity"/>
    <property type="evidence" value="ECO:0007669"/>
    <property type="project" value="InterPro"/>
</dbReference>
<name>A0AAV3V6B4_9ALTE</name>
<evidence type="ECO:0000256" key="9">
    <source>
        <dbReference type="SAM" id="MobiDB-lite"/>
    </source>
</evidence>
<dbReference type="EMBL" id="BAEM01000063">
    <property type="protein sequence ID" value="GAC12583.1"/>
    <property type="molecule type" value="Genomic_DNA"/>
</dbReference>
<dbReference type="SUPFAM" id="SSF46626">
    <property type="entry name" value="Cytochrome c"/>
    <property type="match status" value="1"/>
</dbReference>
<dbReference type="PANTHER" id="PTHR32303">
    <property type="entry name" value="QUINOPROTEIN ALCOHOL DEHYDROGENASE (CYTOCHROME C)"/>
    <property type="match status" value="1"/>
</dbReference>
<accession>A0AAV3V6B4</accession>
<keyword evidence="3 8" id="KW-0349">Heme</keyword>
<dbReference type="GO" id="GO:0020037">
    <property type="term" value="F:heme binding"/>
    <property type="evidence" value="ECO:0007669"/>
    <property type="project" value="InterPro"/>
</dbReference>
<evidence type="ECO:0000256" key="3">
    <source>
        <dbReference type="ARBA" id="ARBA00022617"/>
    </source>
</evidence>
<feature type="compositionally biased region" description="Polar residues" evidence="9">
    <location>
        <begin position="317"/>
        <end position="327"/>
    </location>
</feature>
<dbReference type="Gene3D" id="2.140.10.10">
    <property type="entry name" value="Quinoprotein alcohol dehydrogenase-like superfamily"/>
    <property type="match status" value="1"/>
</dbReference>
<keyword evidence="7 8" id="KW-0408">Iron</keyword>
<dbReference type="InterPro" id="IPR018391">
    <property type="entry name" value="PQQ_b-propeller_rpt"/>
</dbReference>
<proteinExistence type="inferred from homology"/>
<dbReference type="InterPro" id="IPR036909">
    <property type="entry name" value="Cyt_c-like_dom_sf"/>
</dbReference>
<keyword evidence="4 8" id="KW-0479">Metal-binding</keyword>
<evidence type="ECO:0000313" key="11">
    <source>
        <dbReference type="EMBL" id="GAC12583.1"/>
    </source>
</evidence>
<dbReference type="PANTHER" id="PTHR32303:SF10">
    <property type="entry name" value="OUTER MEMBRANE PROTEIN ASSEMBLY FACTOR BAMB"/>
    <property type="match status" value="1"/>
</dbReference>
<keyword evidence="5" id="KW-0732">Signal</keyword>
<dbReference type="GO" id="GO:0046872">
    <property type="term" value="F:metal ion binding"/>
    <property type="evidence" value="ECO:0007669"/>
    <property type="project" value="UniProtKB-KW"/>
</dbReference>
<evidence type="ECO:0000313" key="12">
    <source>
        <dbReference type="Proteomes" id="UP000006320"/>
    </source>
</evidence>
<evidence type="ECO:0000256" key="8">
    <source>
        <dbReference type="PROSITE-ProRule" id="PRU00433"/>
    </source>
</evidence>
<dbReference type="RefSeq" id="WP_007992272.1">
    <property type="nucleotide sequence ID" value="NZ_BAEM01000063.1"/>
</dbReference>
<dbReference type="Pfam" id="PF13360">
    <property type="entry name" value="PQQ_2"/>
    <property type="match status" value="2"/>
</dbReference>
<dbReference type="PROSITE" id="PS51007">
    <property type="entry name" value="CYTC"/>
    <property type="match status" value="1"/>
</dbReference>
<dbReference type="InterPro" id="IPR002372">
    <property type="entry name" value="PQQ_rpt_dom"/>
</dbReference>
<gene>
    <name evidence="11" type="ORF">GCHA_4666</name>
</gene>
<dbReference type="GO" id="GO:0016491">
    <property type="term" value="F:oxidoreductase activity"/>
    <property type="evidence" value="ECO:0007669"/>
    <property type="project" value="UniProtKB-KW"/>
</dbReference>
<dbReference type="InterPro" id="IPR011047">
    <property type="entry name" value="Quinoprotein_ADH-like_sf"/>
</dbReference>
<evidence type="ECO:0000256" key="5">
    <source>
        <dbReference type="ARBA" id="ARBA00022729"/>
    </source>
</evidence>
<dbReference type="InterPro" id="IPR009056">
    <property type="entry name" value="Cyt_c-like_dom"/>
</dbReference>
<comment type="cofactor">
    <cofactor evidence="1">
        <name>pyrroloquinoline quinone</name>
        <dbReference type="ChEBI" id="CHEBI:58442"/>
    </cofactor>
</comment>
<feature type="region of interest" description="Disordered" evidence="9">
    <location>
        <begin position="316"/>
        <end position="336"/>
    </location>
</feature>
<evidence type="ECO:0000256" key="2">
    <source>
        <dbReference type="ARBA" id="ARBA00008156"/>
    </source>
</evidence>
<reference evidence="11 12" key="1">
    <citation type="journal article" date="2017" name="Antonie Van Leeuwenhoek">
        <title>Rhizobium rhizosphaerae sp. nov., a novel species isolated from rice rhizosphere.</title>
        <authorList>
            <person name="Zhao J.J."/>
            <person name="Zhang J."/>
            <person name="Zhang R.J."/>
            <person name="Zhang C.W."/>
            <person name="Yin H.Q."/>
            <person name="Zhang X.X."/>
        </authorList>
    </citation>
    <scope>NUCLEOTIDE SEQUENCE [LARGE SCALE GENOMIC DNA]</scope>
    <source>
        <strain evidence="11 12">S18K6</strain>
    </source>
</reference>
<evidence type="ECO:0000256" key="7">
    <source>
        <dbReference type="ARBA" id="ARBA00023004"/>
    </source>
</evidence>
<feature type="domain" description="Cytochrome c" evidence="10">
    <location>
        <begin position="32"/>
        <end position="118"/>
    </location>
</feature>
<comment type="similarity">
    <text evidence="2">Belongs to the bacterial PQQ dehydrogenase family.</text>
</comment>
<evidence type="ECO:0000259" key="10">
    <source>
        <dbReference type="PROSITE" id="PS51007"/>
    </source>
</evidence>
<dbReference type="Gene3D" id="1.10.760.10">
    <property type="entry name" value="Cytochrome c-like domain"/>
    <property type="match status" value="1"/>
</dbReference>
<protein>
    <recommendedName>
        <fullName evidence="10">Cytochrome c domain-containing protein</fullName>
    </recommendedName>
</protein>
<dbReference type="Pfam" id="PF13442">
    <property type="entry name" value="Cytochrome_CBB3"/>
    <property type="match status" value="1"/>
</dbReference>
<sequence>MTNNRRICVLFVWRFMALVGLSLVSLISVQADELNKAEKIFQTNCAACHMGGLPEAPKIEALKIYPPERIIKALESGSMSTAGMALSRAEKHAVAQFLTGKTVEESNNTATTYTCKSTGINLPKTMSQLAWNGWGGKTGNTRYQDNDSGLTPDNVADLKLKWAFAFPEATRVRAQPIISQDMVYVGSQAGIIYALNAETGCVQWEYVAVTEVRGALFLQQDTLLFGDLEGNAYALDAQSGELKWRTKVHPNPLAVITGSVIADEKKVYVPVSSLEIIPAARADYECCSFRGAVVAIDIQSGKKVWSTFTTDVPKPTYKTSAGTQQHGPSGAPVWSGPTLDIKRNLLYATTGQNYSTPATGTSDAVLALNLDSGEIEWITQVTKGDAWNGACSRNTPNCPKEDGPDYDIGASAMLSSPVKGKELLIIGQKSGMVYALDPDAKGKVVWKQRVGSGGTMGGVHWGMSTDNQNVYVGVSDLPTNNPYNVGAPHPGLHSLDLQTGEFRWRTTLPNVCPKDIKFLCFPGISAAVSSSADLVYAGSLDGMFRIFSASKGEILWEYDTKQTVTTINGVKGFGGSIESDGPVIANGKIYLSSGYDKWGEIPGNLLMVFSVDGK</sequence>
<comment type="caution">
    <text evidence="11">The sequence shown here is derived from an EMBL/GenBank/DDBJ whole genome shotgun (WGS) entry which is preliminary data.</text>
</comment>
<dbReference type="SUPFAM" id="SSF50998">
    <property type="entry name" value="Quinoprotein alcohol dehydrogenase-like"/>
    <property type="match status" value="1"/>
</dbReference>
<dbReference type="SMART" id="SM00564">
    <property type="entry name" value="PQQ"/>
    <property type="match status" value="7"/>
</dbReference>
<evidence type="ECO:0000256" key="6">
    <source>
        <dbReference type="ARBA" id="ARBA00023002"/>
    </source>
</evidence>
<evidence type="ECO:0000256" key="1">
    <source>
        <dbReference type="ARBA" id="ARBA00001931"/>
    </source>
</evidence>
<keyword evidence="6" id="KW-0560">Oxidoreductase</keyword>
<dbReference type="AlphaFoldDB" id="A0AAV3V6B4"/>
<evidence type="ECO:0000256" key="4">
    <source>
        <dbReference type="ARBA" id="ARBA00022723"/>
    </source>
</evidence>
<dbReference type="Proteomes" id="UP000006320">
    <property type="component" value="Unassembled WGS sequence"/>
</dbReference>